<dbReference type="Proteomes" id="UP001295740">
    <property type="component" value="Unassembled WGS sequence"/>
</dbReference>
<evidence type="ECO:0000313" key="2">
    <source>
        <dbReference type="Proteomes" id="UP001295740"/>
    </source>
</evidence>
<evidence type="ECO:0000313" key="1">
    <source>
        <dbReference type="EMBL" id="CAJ2502582.1"/>
    </source>
</evidence>
<keyword evidence="2" id="KW-1185">Reference proteome</keyword>
<reference evidence="1" key="1">
    <citation type="submission" date="2023-10" db="EMBL/GenBank/DDBJ databases">
        <authorList>
            <person name="Hackl T."/>
        </authorList>
    </citation>
    <scope>NUCLEOTIDE SEQUENCE</scope>
</reference>
<organism evidence="1 2">
    <name type="scientific">Anthostomella pinea</name>
    <dbReference type="NCBI Taxonomy" id="933095"/>
    <lineage>
        <taxon>Eukaryota</taxon>
        <taxon>Fungi</taxon>
        <taxon>Dikarya</taxon>
        <taxon>Ascomycota</taxon>
        <taxon>Pezizomycotina</taxon>
        <taxon>Sordariomycetes</taxon>
        <taxon>Xylariomycetidae</taxon>
        <taxon>Xylariales</taxon>
        <taxon>Xylariaceae</taxon>
        <taxon>Anthostomella</taxon>
    </lineage>
</organism>
<dbReference type="EMBL" id="CAUWAG010000004">
    <property type="protein sequence ID" value="CAJ2502582.1"/>
    <property type="molecule type" value="Genomic_DNA"/>
</dbReference>
<sequence length="319" mass="35780">MDPFAAIGLAGNIVAFVDFGYKLVAAAKSIHTSASGSSEHNEDLASMTRHFRSVVADLQGANSAGSMSDGEVALHQIATECDSVSKDILKFLDEVKTKKSNSKRESLRTAFRDWRKKDRKDELELKLDRCRQQLNLQIASLSRSEMLERLQKLIRHGQASESELQSLTKNMDSLRRGSHISTLSQEALKQIRSLIQQSDEAVLAVRHARVLDGLRFESMNERFEDIGEAHQKTFTWIFDGNDDAQESVSRTSLISEDTDVDQCSPAIMNLTLVEMPIKTMAPIEVTPQPNITKPKSRLPMFRMAGLYILGRAHFRRTST</sequence>
<accession>A0AAI8VDE0</accession>
<protein>
    <submittedName>
        <fullName evidence="1">Uu.00g099760.m01.CDS01</fullName>
    </submittedName>
</protein>
<comment type="caution">
    <text evidence="1">The sequence shown here is derived from an EMBL/GenBank/DDBJ whole genome shotgun (WGS) entry which is preliminary data.</text>
</comment>
<gene>
    <name evidence="1" type="ORF">KHLLAP_LOCUS3050</name>
</gene>
<dbReference type="AlphaFoldDB" id="A0AAI8VDE0"/>
<name>A0AAI8VDE0_9PEZI</name>
<proteinExistence type="predicted"/>